<reference evidence="3" key="1">
    <citation type="submission" date="2020-05" db="EMBL/GenBank/DDBJ databases">
        <authorList>
            <person name="Chiriac C."/>
            <person name="Salcher M."/>
            <person name="Ghai R."/>
            <person name="Kavagutti S V."/>
        </authorList>
    </citation>
    <scope>NUCLEOTIDE SEQUENCE</scope>
</reference>
<organism evidence="3">
    <name type="scientific">freshwater metagenome</name>
    <dbReference type="NCBI Taxonomy" id="449393"/>
    <lineage>
        <taxon>unclassified sequences</taxon>
        <taxon>metagenomes</taxon>
        <taxon>ecological metagenomes</taxon>
    </lineage>
</organism>
<evidence type="ECO:0000256" key="1">
    <source>
        <dbReference type="SAM" id="MobiDB-lite"/>
    </source>
</evidence>
<dbReference type="EMBL" id="CAFBMK010000007">
    <property type="protein sequence ID" value="CAB4894376.1"/>
    <property type="molecule type" value="Genomic_DNA"/>
</dbReference>
<gene>
    <name evidence="3" type="ORF">UFOPK3564_00208</name>
</gene>
<proteinExistence type="predicted"/>
<feature type="transmembrane region" description="Helical" evidence="2">
    <location>
        <begin position="243"/>
        <end position="268"/>
    </location>
</feature>
<feature type="compositionally biased region" description="Basic and acidic residues" evidence="1">
    <location>
        <begin position="43"/>
        <end position="53"/>
    </location>
</feature>
<feature type="transmembrane region" description="Helical" evidence="2">
    <location>
        <begin position="277"/>
        <end position="298"/>
    </location>
</feature>
<dbReference type="AlphaFoldDB" id="A0A6J7FFZ7"/>
<feature type="transmembrane region" description="Helical" evidence="2">
    <location>
        <begin position="110"/>
        <end position="133"/>
    </location>
</feature>
<keyword evidence="2" id="KW-0472">Membrane</keyword>
<feature type="region of interest" description="Disordered" evidence="1">
    <location>
        <begin position="11"/>
        <end position="65"/>
    </location>
</feature>
<keyword evidence="2" id="KW-0812">Transmembrane</keyword>
<feature type="compositionally biased region" description="Low complexity" evidence="1">
    <location>
        <begin position="25"/>
        <end position="42"/>
    </location>
</feature>
<evidence type="ECO:0000313" key="3">
    <source>
        <dbReference type="EMBL" id="CAB4894376.1"/>
    </source>
</evidence>
<name>A0A6J7FFZ7_9ZZZZ</name>
<accession>A0A6J7FFZ7</accession>
<keyword evidence="2" id="KW-1133">Transmembrane helix</keyword>
<protein>
    <submittedName>
        <fullName evidence="3">Unannotated protein</fullName>
    </submittedName>
</protein>
<evidence type="ECO:0000256" key="2">
    <source>
        <dbReference type="SAM" id="Phobius"/>
    </source>
</evidence>
<feature type="transmembrane region" description="Helical" evidence="2">
    <location>
        <begin position="153"/>
        <end position="180"/>
    </location>
</feature>
<feature type="transmembrane region" description="Helical" evidence="2">
    <location>
        <begin position="206"/>
        <end position="223"/>
    </location>
</feature>
<sequence>MVVVILPFRRDRGNPTSVAPPVPGSSPALDGRPGRGADAPAGTDDRAATDDAARPGPLDDEALSGADPGPYDLLMAATDEVTAARLAARDAAVADTRAALSSWLRRPSQLLPWVGLSAVVSAILLLGTYIVAITTPADPSGGALIAADPSARWVDFGFVLGRNFTVLLLHLLVCFATYLVRRSIPIQAGELSGVQGWVHRHAQRPALLVVIALTVFSIVQQALNLGHGLASVAAQGQYTEAGILVRLLPHAVPELVAVFLPLAAVVWLEAKDRNRDLLAAVAACTVVAVPVIVVSAWIEVAVASSFF</sequence>